<comment type="caution">
    <text evidence="3">The sequence shown here is derived from an EMBL/GenBank/DDBJ whole genome shotgun (WGS) entry which is preliminary data.</text>
</comment>
<organism evidence="3 4">
    <name type="scientific">Nibrella saemangeumensis</name>
    <dbReference type="NCBI Taxonomy" id="1084526"/>
    <lineage>
        <taxon>Bacteria</taxon>
        <taxon>Pseudomonadati</taxon>
        <taxon>Bacteroidota</taxon>
        <taxon>Cytophagia</taxon>
        <taxon>Cytophagales</taxon>
        <taxon>Spirosomataceae</taxon>
        <taxon>Nibrella</taxon>
    </lineage>
</organism>
<dbReference type="Proteomes" id="UP001501175">
    <property type="component" value="Unassembled WGS sequence"/>
</dbReference>
<feature type="domain" description="Heavy metal binding" evidence="2">
    <location>
        <begin position="33"/>
        <end position="58"/>
    </location>
</feature>
<accession>A0ABP8NET8</accession>
<sequence length="82" mass="9060">MGTGCDSNQKSQETTTTVESKQEPGSLAAGETFTCPMHPEVMSDNFGHCPKCGMNLEKQKMTAEQVKMKQEGTFVKSREEQQ</sequence>
<protein>
    <recommendedName>
        <fullName evidence="2">Heavy metal binding domain-containing protein</fullName>
    </recommendedName>
</protein>
<feature type="region of interest" description="Disordered" evidence="1">
    <location>
        <begin position="1"/>
        <end position="31"/>
    </location>
</feature>
<evidence type="ECO:0000313" key="3">
    <source>
        <dbReference type="EMBL" id="GAA4465177.1"/>
    </source>
</evidence>
<reference evidence="4" key="1">
    <citation type="journal article" date="2019" name="Int. J. Syst. Evol. Microbiol.">
        <title>The Global Catalogue of Microorganisms (GCM) 10K type strain sequencing project: providing services to taxonomists for standard genome sequencing and annotation.</title>
        <authorList>
            <consortium name="The Broad Institute Genomics Platform"/>
            <consortium name="The Broad Institute Genome Sequencing Center for Infectious Disease"/>
            <person name="Wu L."/>
            <person name="Ma J."/>
        </authorList>
    </citation>
    <scope>NUCLEOTIDE SEQUENCE [LARGE SCALE GENOMIC DNA]</scope>
    <source>
        <strain evidence="4">JCM 17927</strain>
    </source>
</reference>
<feature type="compositionally biased region" description="Polar residues" evidence="1">
    <location>
        <begin position="1"/>
        <end position="19"/>
    </location>
</feature>
<proteinExistence type="predicted"/>
<name>A0ABP8NET8_9BACT</name>
<dbReference type="InterPro" id="IPR045800">
    <property type="entry name" value="HMBD"/>
</dbReference>
<evidence type="ECO:0000259" key="2">
    <source>
        <dbReference type="Pfam" id="PF19335"/>
    </source>
</evidence>
<dbReference type="Pfam" id="PF19335">
    <property type="entry name" value="HMBD"/>
    <property type="match status" value="1"/>
</dbReference>
<keyword evidence="4" id="KW-1185">Reference proteome</keyword>
<evidence type="ECO:0000313" key="4">
    <source>
        <dbReference type="Proteomes" id="UP001501175"/>
    </source>
</evidence>
<dbReference type="EMBL" id="BAABHD010000078">
    <property type="protein sequence ID" value="GAA4465177.1"/>
    <property type="molecule type" value="Genomic_DNA"/>
</dbReference>
<gene>
    <name evidence="3" type="ORF">GCM10023189_45430</name>
</gene>
<evidence type="ECO:0000256" key="1">
    <source>
        <dbReference type="SAM" id="MobiDB-lite"/>
    </source>
</evidence>